<dbReference type="EMBL" id="CM023470">
    <property type="protein sequence ID" value="KAH7978615.1"/>
    <property type="molecule type" value="Genomic_DNA"/>
</dbReference>
<comment type="caution">
    <text evidence="1">The sequence shown here is derived from an EMBL/GenBank/DDBJ whole genome shotgun (WGS) entry which is preliminary data.</text>
</comment>
<sequence length="376" mass="40842">MANALLNAAANEAHLSSTGASEDEDMEITESPGFPLAAEENEEDNEPWITVTNRGRPKPTGDAQARQPPLPADDYKLAVHPQNGLQLNKVSPGKLDDGITNEAKLQVGSTGFKVRIDEDRNILVLSTASEAAASALSKVQKITSGATTYDIPSYRIFPDNSCKVGTYFIDHDTAPEMALKCLESPGYEALTCRIPVNTPTTVIPFLRKTVPYNIKFPASSAVLPLQEDRAPLTNLQRDRPQRGRLPTASCHTQLRHFANSEAARVPPAVLSLCGGNHRTAAKPFPNGFLPPVNRRKAQQALRRASSSSPRRCGLPPLLNNILGIRDGLYVDDITIWSSTVSIVAMESRLQVVADVVSDYAKSFDLSCALQKSELLY</sequence>
<organism evidence="1 2">
    <name type="scientific">Dermacentor silvarum</name>
    <name type="common">Tick</name>
    <dbReference type="NCBI Taxonomy" id="543639"/>
    <lineage>
        <taxon>Eukaryota</taxon>
        <taxon>Metazoa</taxon>
        <taxon>Ecdysozoa</taxon>
        <taxon>Arthropoda</taxon>
        <taxon>Chelicerata</taxon>
        <taxon>Arachnida</taxon>
        <taxon>Acari</taxon>
        <taxon>Parasitiformes</taxon>
        <taxon>Ixodida</taxon>
        <taxon>Ixodoidea</taxon>
        <taxon>Ixodidae</taxon>
        <taxon>Rhipicephalinae</taxon>
        <taxon>Dermacentor</taxon>
    </lineage>
</organism>
<evidence type="ECO:0000313" key="1">
    <source>
        <dbReference type="EMBL" id="KAH7978615.1"/>
    </source>
</evidence>
<proteinExistence type="predicted"/>
<dbReference type="Proteomes" id="UP000821865">
    <property type="component" value="Chromosome 1"/>
</dbReference>
<reference evidence="1" key="1">
    <citation type="submission" date="2020-05" db="EMBL/GenBank/DDBJ databases">
        <title>Large-scale comparative analyses of tick genomes elucidate their genetic diversity and vector capacities.</title>
        <authorList>
            <person name="Jia N."/>
            <person name="Wang J."/>
            <person name="Shi W."/>
            <person name="Du L."/>
            <person name="Sun Y."/>
            <person name="Zhan W."/>
            <person name="Jiang J."/>
            <person name="Wang Q."/>
            <person name="Zhang B."/>
            <person name="Ji P."/>
            <person name="Sakyi L.B."/>
            <person name="Cui X."/>
            <person name="Yuan T."/>
            <person name="Jiang B."/>
            <person name="Yang W."/>
            <person name="Lam T.T.-Y."/>
            <person name="Chang Q."/>
            <person name="Ding S."/>
            <person name="Wang X."/>
            <person name="Zhu J."/>
            <person name="Ruan X."/>
            <person name="Zhao L."/>
            <person name="Wei J."/>
            <person name="Que T."/>
            <person name="Du C."/>
            <person name="Cheng J."/>
            <person name="Dai P."/>
            <person name="Han X."/>
            <person name="Huang E."/>
            <person name="Gao Y."/>
            <person name="Liu J."/>
            <person name="Shao H."/>
            <person name="Ye R."/>
            <person name="Li L."/>
            <person name="Wei W."/>
            <person name="Wang X."/>
            <person name="Wang C."/>
            <person name="Yang T."/>
            <person name="Huo Q."/>
            <person name="Li W."/>
            <person name="Guo W."/>
            <person name="Chen H."/>
            <person name="Zhou L."/>
            <person name="Ni X."/>
            <person name="Tian J."/>
            <person name="Zhou Y."/>
            <person name="Sheng Y."/>
            <person name="Liu T."/>
            <person name="Pan Y."/>
            <person name="Xia L."/>
            <person name="Li J."/>
            <person name="Zhao F."/>
            <person name="Cao W."/>
        </authorList>
    </citation>
    <scope>NUCLEOTIDE SEQUENCE</scope>
    <source>
        <strain evidence="1">Dsil-2018</strain>
    </source>
</reference>
<gene>
    <name evidence="1" type="ORF">HPB49_006102</name>
</gene>
<accession>A0ACB8DVU5</accession>
<name>A0ACB8DVU5_DERSI</name>
<protein>
    <submittedName>
        <fullName evidence="1">Uncharacterized protein</fullName>
    </submittedName>
</protein>
<keyword evidence="2" id="KW-1185">Reference proteome</keyword>
<evidence type="ECO:0000313" key="2">
    <source>
        <dbReference type="Proteomes" id="UP000821865"/>
    </source>
</evidence>